<keyword evidence="6" id="KW-1185">Reference proteome</keyword>
<dbReference type="SUPFAM" id="SSF52151">
    <property type="entry name" value="FabD/lysophospholipase-like"/>
    <property type="match status" value="1"/>
</dbReference>
<dbReference type="eggNOG" id="KOG4231">
    <property type="taxonomic scope" value="Eukaryota"/>
</dbReference>
<evidence type="ECO:0000313" key="6">
    <source>
        <dbReference type="Proteomes" id="UP000030651"/>
    </source>
</evidence>
<feature type="compositionally biased region" description="Pro residues" evidence="3">
    <location>
        <begin position="454"/>
        <end position="463"/>
    </location>
</feature>
<feature type="short sequence motif" description="GXGXXG" evidence="2">
    <location>
        <begin position="25"/>
        <end position="30"/>
    </location>
</feature>
<feature type="compositionally biased region" description="Polar residues" evidence="3">
    <location>
        <begin position="499"/>
        <end position="508"/>
    </location>
</feature>
<dbReference type="Pfam" id="PF01734">
    <property type="entry name" value="Patatin"/>
    <property type="match status" value="1"/>
</dbReference>
<dbReference type="AlphaFoldDB" id="W3X869"/>
<dbReference type="PROSITE" id="PS51635">
    <property type="entry name" value="PNPLA"/>
    <property type="match status" value="1"/>
</dbReference>
<dbReference type="Gene3D" id="3.40.1090.10">
    <property type="entry name" value="Cytosolic phospholipase A2 catalytic domain"/>
    <property type="match status" value="1"/>
</dbReference>
<dbReference type="STRING" id="1229662.W3X869"/>
<feature type="compositionally biased region" description="Basic and acidic residues" evidence="3">
    <location>
        <begin position="594"/>
        <end position="606"/>
    </location>
</feature>
<feature type="compositionally biased region" description="Polar residues" evidence="3">
    <location>
        <begin position="539"/>
        <end position="551"/>
    </location>
</feature>
<proteinExistence type="predicted"/>
<evidence type="ECO:0000256" key="3">
    <source>
        <dbReference type="SAM" id="MobiDB-lite"/>
    </source>
</evidence>
<dbReference type="GeneID" id="19271622"/>
<feature type="domain" description="PNPLA" evidence="4">
    <location>
        <begin position="21"/>
        <end position="290"/>
    </location>
</feature>
<organism evidence="5 6">
    <name type="scientific">Pestalotiopsis fici (strain W106-1 / CGMCC3.15140)</name>
    <dbReference type="NCBI Taxonomy" id="1229662"/>
    <lineage>
        <taxon>Eukaryota</taxon>
        <taxon>Fungi</taxon>
        <taxon>Dikarya</taxon>
        <taxon>Ascomycota</taxon>
        <taxon>Pezizomycotina</taxon>
        <taxon>Sordariomycetes</taxon>
        <taxon>Xylariomycetidae</taxon>
        <taxon>Amphisphaeriales</taxon>
        <taxon>Sporocadaceae</taxon>
        <taxon>Pestalotiopsis</taxon>
    </lineage>
</organism>
<sequence>MEDDVGLKRRDTIKGPPLRILSLDGGGVRGYSMIIILQELMHKTYVEIEGRAPRRDQIPKPCDHFDLIVGTGTGGLIAIMLGRLRLDLETCKELYVRMTRMVFETDKTIVGIPYRSTLFKASMLEQAIKEAVREHTASEAEGNDGTNSTGSGYPLSASSRSSVSSNPRRHASNASVVSFSARSPAAQMARPAHRGLYGDPNAKLYDEREYRTKTAVTAYYKGTPRNGEPALLRSYDSRKEPAPEYDCKVWEAGRATSAIGLAFKPIRIGQSVFHDDGSGSFNPAPTALDEATVNEWPGREVGVFISIGTGRRPKGSESNSHSWYEGFMGDYAEARKKLIAKIENCEVIHEHMKTELLMKRGVNAENYYRLNVEVGVGEFGMNEWHRLSDISQKTRQYLSRHDEQKLVQGSSTKLAKIYRAKERWTRMSNVPEIISPPPKTDSMQFPLAVELPGDFPPPRPVQTPPSRDSYDSGIDRLSLPGSAPAFTPSPRSSQDKTRPPTSHSSPPQQAARLHHPASQSPLVSATKPPADDPDRLIVNSPTPAQYRNGSGTDKIMITSPDEHPRRHHTMPVSQGSVEQSARLEGPPRPPKTPIPEEMKSSVDRRPSTLPYPDDDEPPPTVNMAKKPNYHRVR</sequence>
<dbReference type="RefSeq" id="XP_007833381.1">
    <property type="nucleotide sequence ID" value="XM_007835190.1"/>
</dbReference>
<gene>
    <name evidence="5" type="ORF">PFICI_06609</name>
</gene>
<reference evidence="6" key="1">
    <citation type="journal article" date="2015" name="BMC Genomics">
        <title>Genomic and transcriptomic analysis of the endophytic fungus Pestalotiopsis fici reveals its lifestyle and high potential for synthesis of natural products.</title>
        <authorList>
            <person name="Wang X."/>
            <person name="Zhang X."/>
            <person name="Liu L."/>
            <person name="Xiang M."/>
            <person name="Wang W."/>
            <person name="Sun X."/>
            <person name="Che Y."/>
            <person name="Guo L."/>
            <person name="Liu G."/>
            <person name="Guo L."/>
            <person name="Wang C."/>
            <person name="Yin W.B."/>
            <person name="Stadler M."/>
            <person name="Zhang X."/>
            <person name="Liu X."/>
        </authorList>
    </citation>
    <scope>NUCLEOTIDE SEQUENCE [LARGE SCALE GENOMIC DNA]</scope>
    <source>
        <strain evidence="6">W106-1 / CGMCC3.15140</strain>
    </source>
</reference>
<dbReference type="PANTHER" id="PTHR24185">
    <property type="entry name" value="CALCIUM-INDEPENDENT PHOSPHOLIPASE A2-GAMMA"/>
    <property type="match status" value="1"/>
</dbReference>
<dbReference type="HOGENOM" id="CLU_000288_144_6_1"/>
<dbReference type="EMBL" id="KI912112">
    <property type="protein sequence ID" value="ETS81607.1"/>
    <property type="molecule type" value="Genomic_DNA"/>
</dbReference>
<dbReference type="InParanoid" id="W3X869"/>
<dbReference type="OMA" id="PEFDCTI"/>
<name>W3X869_PESFW</name>
<evidence type="ECO:0000256" key="1">
    <source>
        <dbReference type="ARBA" id="ARBA00023098"/>
    </source>
</evidence>
<dbReference type="PANTHER" id="PTHR24185:SF4">
    <property type="entry name" value="SERINE HYDROLASE, PUTATIVE (AFU_ORTHOLOGUE AFUA_2G07870)-RELATED"/>
    <property type="match status" value="1"/>
</dbReference>
<evidence type="ECO:0000259" key="4">
    <source>
        <dbReference type="PROSITE" id="PS51635"/>
    </source>
</evidence>
<feature type="region of interest" description="Disordered" evidence="3">
    <location>
        <begin position="429"/>
        <end position="633"/>
    </location>
</feature>
<feature type="compositionally biased region" description="Polar residues" evidence="3">
    <location>
        <begin position="172"/>
        <end position="181"/>
    </location>
</feature>
<evidence type="ECO:0000256" key="2">
    <source>
        <dbReference type="PROSITE-ProRule" id="PRU01161"/>
    </source>
</evidence>
<comment type="caution">
    <text evidence="2">Lacks conserved residue(s) required for the propagation of feature annotation.</text>
</comment>
<dbReference type="InterPro" id="IPR002641">
    <property type="entry name" value="PNPLA_dom"/>
</dbReference>
<dbReference type="InterPro" id="IPR016035">
    <property type="entry name" value="Acyl_Trfase/lysoPLipase"/>
</dbReference>
<dbReference type="GO" id="GO:0046486">
    <property type="term" value="P:glycerolipid metabolic process"/>
    <property type="evidence" value="ECO:0007669"/>
    <property type="project" value="UniProtKB-ARBA"/>
</dbReference>
<dbReference type="KEGG" id="pfy:PFICI_06609"/>
<evidence type="ECO:0000313" key="5">
    <source>
        <dbReference type="EMBL" id="ETS81607.1"/>
    </source>
</evidence>
<dbReference type="OrthoDB" id="630895at2759"/>
<protein>
    <recommendedName>
        <fullName evidence="4">PNPLA domain-containing protein</fullName>
    </recommendedName>
</protein>
<dbReference type="CDD" id="cd07216">
    <property type="entry name" value="Pat17_PNPLA8_PNPLA9_like3"/>
    <property type="match status" value="1"/>
</dbReference>
<feature type="region of interest" description="Disordered" evidence="3">
    <location>
        <begin position="132"/>
        <end position="183"/>
    </location>
</feature>
<keyword evidence="1" id="KW-0443">Lipid metabolism</keyword>
<feature type="compositionally biased region" description="Low complexity" evidence="3">
    <location>
        <begin position="156"/>
        <end position="165"/>
    </location>
</feature>
<dbReference type="GO" id="GO:0019369">
    <property type="term" value="P:arachidonate metabolic process"/>
    <property type="evidence" value="ECO:0007669"/>
    <property type="project" value="TreeGrafter"/>
</dbReference>
<dbReference type="GO" id="GO:0047499">
    <property type="term" value="F:calcium-independent phospholipase A2 activity"/>
    <property type="evidence" value="ECO:0007669"/>
    <property type="project" value="TreeGrafter"/>
</dbReference>
<accession>W3X869</accession>
<dbReference type="Proteomes" id="UP000030651">
    <property type="component" value="Unassembled WGS sequence"/>
</dbReference>
<dbReference type="GO" id="GO:0016020">
    <property type="term" value="C:membrane"/>
    <property type="evidence" value="ECO:0007669"/>
    <property type="project" value="TreeGrafter"/>
</dbReference>